<keyword evidence="6 11" id="KW-0931">ER-Golgi transport</keyword>
<keyword evidence="13" id="KW-1185">Reference proteome</keyword>
<evidence type="ECO:0000256" key="2">
    <source>
        <dbReference type="ARBA" id="ARBA00004347"/>
    </source>
</evidence>
<dbReference type="GO" id="GO:0005198">
    <property type="term" value="F:structural molecule activity"/>
    <property type="evidence" value="ECO:0007669"/>
    <property type="project" value="UniProtKB-UniRule"/>
</dbReference>
<dbReference type="eggNOG" id="KOG3081">
    <property type="taxonomic scope" value="Eukaryota"/>
</dbReference>
<dbReference type="GO" id="GO:0000139">
    <property type="term" value="C:Golgi membrane"/>
    <property type="evidence" value="ECO:0007669"/>
    <property type="project" value="UniProtKB-SubCell"/>
</dbReference>
<evidence type="ECO:0000313" key="13">
    <source>
        <dbReference type="Proteomes" id="UP000006790"/>
    </source>
</evidence>
<comment type="subcellular location">
    <subcellularLocation>
        <location evidence="2">Cytoplasmic vesicle</location>
        <location evidence="2">COPI-coated vesicle membrane</location>
        <topology evidence="2">Peripheral membrane protein</topology>
        <orientation evidence="2">Cytoplasmic side</orientation>
    </subcellularLocation>
    <subcellularLocation>
        <location evidence="1">Golgi apparatus membrane</location>
        <topology evidence="1">Peripheral membrane protein</topology>
        <orientation evidence="1">Cytoplasmic side</orientation>
    </subcellularLocation>
</comment>
<sequence>MDYFSVKHHYHTGNYQKVLQEIAKHQQSSEDETLLYYKNMSLLGLKILENVPEEGGLQAAFSAYSECLESKEIGPLKEVVDGQKSLFAVNLLACAQACLESYEAAWETCTQNLEDLDAVGSAELLLTAVQVALANGQRTQATALFENYSSSHDISNEDDIILSIAESYINFSQSKEASSSNFYFYEELCQSAPSWKTQLGLLNLHLQQGNLPEASNIIELLEDEYYQSMEGAENYKRHLLANKITYAAMNGENGSALREELEQLDADHPLAKANRENNMKFDEIVAKYST</sequence>
<keyword evidence="4 11" id="KW-0813">Transport</keyword>
<accession>G8JWR7</accession>
<dbReference type="GO" id="GO:0006890">
    <property type="term" value="P:retrograde vesicle-mediated transport, Golgi to endoplasmic reticulum"/>
    <property type="evidence" value="ECO:0007669"/>
    <property type="project" value="UniProtKB-UniRule"/>
</dbReference>
<evidence type="ECO:0000256" key="3">
    <source>
        <dbReference type="ARBA" id="ARBA00008827"/>
    </source>
</evidence>
<protein>
    <recommendedName>
        <fullName evidence="11">Coatomer subunit epsilon</fullName>
    </recommendedName>
</protein>
<reference evidence="13" key="1">
    <citation type="journal article" date="2012" name="G3 (Bethesda)">
        <title>Pichia sorbitophila, an interspecies yeast hybrid reveals early steps of genome resolution following polyploidization.</title>
        <authorList>
            <person name="Leh Louis V."/>
            <person name="Despons L."/>
            <person name="Friedrich A."/>
            <person name="Martin T."/>
            <person name="Durrens P."/>
            <person name="Casaregola S."/>
            <person name="Neuveglise C."/>
            <person name="Fairhead C."/>
            <person name="Marck C."/>
            <person name="Cruz J.A."/>
            <person name="Straub M.L."/>
            <person name="Kugler V."/>
            <person name="Sacerdot C."/>
            <person name="Uzunov Z."/>
            <person name="Thierry A."/>
            <person name="Weiss S."/>
            <person name="Bleykasten C."/>
            <person name="De Montigny J."/>
            <person name="Jacques N."/>
            <person name="Jung P."/>
            <person name="Lemaire M."/>
            <person name="Mallet S."/>
            <person name="Morel G."/>
            <person name="Richard G.F."/>
            <person name="Sarkar A."/>
            <person name="Savel G."/>
            <person name="Schacherer J."/>
            <person name="Seret M.L."/>
            <person name="Talla E."/>
            <person name="Samson G."/>
            <person name="Jubin C."/>
            <person name="Poulain J."/>
            <person name="Vacherie B."/>
            <person name="Barbe V."/>
            <person name="Pelletier E."/>
            <person name="Sherman D.J."/>
            <person name="Westhof E."/>
            <person name="Weissenbach J."/>
            <person name="Baret P.V."/>
            <person name="Wincker P."/>
            <person name="Gaillardin C."/>
            <person name="Dujon B."/>
            <person name="Souciet J.L."/>
        </authorList>
    </citation>
    <scope>NUCLEOTIDE SEQUENCE [LARGE SCALE GENOMIC DNA]</scope>
    <source>
        <strain evidence="13">CBS 270.75 / DBVPG 7215 / KCTC 17166 / NRRL Y-17582</strain>
    </source>
</reference>
<dbReference type="PIRSF" id="PIRSF016478">
    <property type="entry name" value="Coatomer_esu"/>
    <property type="match status" value="1"/>
</dbReference>
<dbReference type="KEGG" id="erc:Ecym_7463"/>
<comment type="function">
    <text evidence="11">The coatomer is a cytosolic protein complex that binds to dilysine motifs and reversibly associates with Golgi non-clathrin-coated vesicles, which further mediate biosynthetic protein transport from the ER, via the Golgi up to the trans Golgi network. The coatomer complex is required for budding from Golgi membranes, and is essential for the retrograde Golgi-to-ER transport of dilysine-tagged proteins.</text>
</comment>
<keyword evidence="5 11" id="KW-0963">Cytoplasm</keyword>
<dbReference type="OrthoDB" id="310217at2759"/>
<comment type="similarity">
    <text evidence="3 11">Belongs to the COPE family.</text>
</comment>
<dbReference type="GO" id="GO:0006888">
    <property type="term" value="P:endoplasmic reticulum to Golgi vesicle-mediated transport"/>
    <property type="evidence" value="ECO:0007669"/>
    <property type="project" value="TreeGrafter"/>
</dbReference>
<dbReference type="EMBL" id="CP002503">
    <property type="protein sequence ID" value="AET41282.1"/>
    <property type="molecule type" value="Genomic_DNA"/>
</dbReference>
<dbReference type="RefSeq" id="XP_003648099.1">
    <property type="nucleotide sequence ID" value="XM_003648051.1"/>
</dbReference>
<dbReference type="InterPro" id="IPR006822">
    <property type="entry name" value="Coatomer_esu"/>
</dbReference>
<evidence type="ECO:0000256" key="8">
    <source>
        <dbReference type="ARBA" id="ARBA00023034"/>
    </source>
</evidence>
<dbReference type="Pfam" id="PF04733">
    <property type="entry name" value="Coatomer_E"/>
    <property type="match status" value="1"/>
</dbReference>
<dbReference type="STRING" id="931890.G8JWR7"/>
<dbReference type="PANTHER" id="PTHR10805">
    <property type="entry name" value="COATOMER SUBUNIT EPSILON"/>
    <property type="match status" value="1"/>
</dbReference>
<keyword evidence="7 11" id="KW-0653">Protein transport</keyword>
<gene>
    <name evidence="12" type="ordered locus">Ecym_7463</name>
</gene>
<evidence type="ECO:0000256" key="5">
    <source>
        <dbReference type="ARBA" id="ARBA00022490"/>
    </source>
</evidence>
<dbReference type="HOGENOM" id="CLU_075638_0_0_1"/>
<evidence type="ECO:0000313" key="12">
    <source>
        <dbReference type="EMBL" id="AET41282.1"/>
    </source>
</evidence>
<dbReference type="FunCoup" id="G8JWR7">
    <property type="interactions" value="245"/>
</dbReference>
<dbReference type="AlphaFoldDB" id="G8JWR7"/>
<dbReference type="GO" id="GO:0030126">
    <property type="term" value="C:COPI vesicle coat"/>
    <property type="evidence" value="ECO:0007669"/>
    <property type="project" value="TreeGrafter"/>
</dbReference>
<dbReference type="Proteomes" id="UP000006790">
    <property type="component" value="Chromosome 7"/>
</dbReference>
<organism evidence="12 13">
    <name type="scientific">Eremothecium cymbalariae (strain CBS 270.75 / DBVPG 7215 / KCTC 17166 / NRRL Y-17582)</name>
    <name type="common">Yeast</name>
    <dbReference type="NCBI Taxonomy" id="931890"/>
    <lineage>
        <taxon>Eukaryota</taxon>
        <taxon>Fungi</taxon>
        <taxon>Dikarya</taxon>
        <taxon>Ascomycota</taxon>
        <taxon>Saccharomycotina</taxon>
        <taxon>Saccharomycetes</taxon>
        <taxon>Saccharomycetales</taxon>
        <taxon>Saccharomycetaceae</taxon>
        <taxon>Eremothecium</taxon>
    </lineage>
</organism>
<keyword evidence="10 11" id="KW-0968">Cytoplasmic vesicle</keyword>
<dbReference type="PANTHER" id="PTHR10805:SF0">
    <property type="entry name" value="COATOMER SUBUNIT EPSILON"/>
    <property type="match status" value="1"/>
</dbReference>
<dbReference type="GO" id="GO:0006891">
    <property type="term" value="P:intra-Golgi vesicle-mediated transport"/>
    <property type="evidence" value="ECO:0007669"/>
    <property type="project" value="TreeGrafter"/>
</dbReference>
<name>G8JWR7_ERECY</name>
<dbReference type="OMA" id="SNFYYFE"/>
<dbReference type="GO" id="GO:0015031">
    <property type="term" value="P:protein transport"/>
    <property type="evidence" value="ECO:0007669"/>
    <property type="project" value="UniProtKB-UniRule"/>
</dbReference>
<dbReference type="InParanoid" id="G8JWR7"/>
<evidence type="ECO:0000256" key="11">
    <source>
        <dbReference type="PIRNR" id="PIRNR016478"/>
    </source>
</evidence>
<evidence type="ECO:0000256" key="6">
    <source>
        <dbReference type="ARBA" id="ARBA00022892"/>
    </source>
</evidence>
<dbReference type="GeneID" id="11469804"/>
<evidence type="ECO:0000256" key="1">
    <source>
        <dbReference type="ARBA" id="ARBA00004255"/>
    </source>
</evidence>
<evidence type="ECO:0000256" key="10">
    <source>
        <dbReference type="ARBA" id="ARBA00023329"/>
    </source>
</evidence>
<dbReference type="Gene3D" id="1.25.40.10">
    <property type="entry name" value="Tetratricopeptide repeat domain"/>
    <property type="match status" value="1"/>
</dbReference>
<evidence type="ECO:0000256" key="9">
    <source>
        <dbReference type="ARBA" id="ARBA00023136"/>
    </source>
</evidence>
<dbReference type="InterPro" id="IPR011990">
    <property type="entry name" value="TPR-like_helical_dom_sf"/>
</dbReference>
<evidence type="ECO:0000256" key="4">
    <source>
        <dbReference type="ARBA" id="ARBA00022448"/>
    </source>
</evidence>
<proteinExistence type="inferred from homology"/>
<keyword evidence="8 11" id="KW-0333">Golgi apparatus</keyword>
<evidence type="ECO:0000256" key="7">
    <source>
        <dbReference type="ARBA" id="ARBA00022927"/>
    </source>
</evidence>
<keyword evidence="9 11" id="KW-0472">Membrane</keyword>